<evidence type="ECO:0000313" key="2">
    <source>
        <dbReference type="Proteomes" id="UP000825935"/>
    </source>
</evidence>
<evidence type="ECO:0000313" key="1">
    <source>
        <dbReference type="EMBL" id="KAH7291678.1"/>
    </source>
</evidence>
<dbReference type="Proteomes" id="UP000825935">
    <property type="component" value="Chromosome 29"/>
</dbReference>
<organism evidence="1 2">
    <name type="scientific">Ceratopteris richardii</name>
    <name type="common">Triangle waterfern</name>
    <dbReference type="NCBI Taxonomy" id="49495"/>
    <lineage>
        <taxon>Eukaryota</taxon>
        <taxon>Viridiplantae</taxon>
        <taxon>Streptophyta</taxon>
        <taxon>Embryophyta</taxon>
        <taxon>Tracheophyta</taxon>
        <taxon>Polypodiopsida</taxon>
        <taxon>Polypodiidae</taxon>
        <taxon>Polypodiales</taxon>
        <taxon>Pteridineae</taxon>
        <taxon>Pteridaceae</taxon>
        <taxon>Parkerioideae</taxon>
        <taxon>Ceratopteris</taxon>
    </lineage>
</organism>
<protein>
    <recommendedName>
        <fullName evidence="3">ACT domain-containing protein</fullName>
    </recommendedName>
</protein>
<dbReference type="OrthoDB" id="10325290at2759"/>
<proteinExistence type="predicted"/>
<accession>A0A8T2R7H6</accession>
<dbReference type="EMBL" id="CM035434">
    <property type="protein sequence ID" value="KAH7291678.1"/>
    <property type="molecule type" value="Genomic_DNA"/>
</dbReference>
<comment type="caution">
    <text evidence="1">The sequence shown here is derived from an EMBL/GenBank/DDBJ whole genome shotgun (WGS) entry which is preliminary data.</text>
</comment>
<keyword evidence="2" id="KW-1185">Reference proteome</keyword>
<dbReference type="OMA" id="FDELCIR"/>
<dbReference type="AlphaFoldDB" id="A0A8T2R7H6"/>
<reference evidence="1" key="1">
    <citation type="submission" date="2021-08" db="EMBL/GenBank/DDBJ databases">
        <title>WGS assembly of Ceratopteris richardii.</title>
        <authorList>
            <person name="Marchant D.B."/>
            <person name="Chen G."/>
            <person name="Jenkins J."/>
            <person name="Shu S."/>
            <person name="Leebens-Mack J."/>
            <person name="Grimwood J."/>
            <person name="Schmutz J."/>
            <person name="Soltis P."/>
            <person name="Soltis D."/>
            <person name="Chen Z.-H."/>
        </authorList>
    </citation>
    <scope>NUCLEOTIDE SEQUENCE</scope>
    <source>
        <strain evidence="1">Whitten #5841</strain>
        <tissue evidence="1">Leaf</tissue>
    </source>
</reference>
<gene>
    <name evidence="1" type="ORF">KP509_29G028600</name>
</gene>
<evidence type="ECO:0008006" key="3">
    <source>
        <dbReference type="Google" id="ProtNLM"/>
    </source>
</evidence>
<name>A0A8T2R7H6_CERRI</name>
<sequence length="110" mass="12295">MGAGRRSNPYTHSNELDMLSAQVSARVFNGVDACITLSVPKKRGIWPAIMQTLHAYNIEVVNATLTTNNRTDFHCIHCKLEEESGLDSDDLESLFDELCIRELSIKPCRA</sequence>